<evidence type="ECO:0000256" key="8">
    <source>
        <dbReference type="ARBA" id="ARBA00023136"/>
    </source>
</evidence>
<dbReference type="InterPro" id="IPR003557">
    <property type="entry name" value="Cyt_c_biogenesis_CcmC"/>
</dbReference>
<evidence type="ECO:0000256" key="1">
    <source>
        <dbReference type="ARBA" id="ARBA00002442"/>
    </source>
</evidence>
<proteinExistence type="inferred from homology"/>
<dbReference type="GO" id="GO:0017004">
    <property type="term" value="P:cytochrome complex assembly"/>
    <property type="evidence" value="ECO:0007669"/>
    <property type="project" value="UniProtKB-KW"/>
</dbReference>
<keyword evidence="5 9" id="KW-0812">Transmembrane</keyword>
<feature type="transmembrane region" description="Helical" evidence="9">
    <location>
        <begin position="180"/>
        <end position="201"/>
    </location>
</feature>
<evidence type="ECO:0000256" key="3">
    <source>
        <dbReference type="ARBA" id="ARBA00005840"/>
    </source>
</evidence>
<evidence type="ECO:0000256" key="6">
    <source>
        <dbReference type="ARBA" id="ARBA00022748"/>
    </source>
</evidence>
<sequence length="357" mass="40570">MQNPSQPTKPSSIALWKWAAIIILVYVFIAGWFVPLKPGIIEASPDRTIAGDQLILAVKGYNSHFMKDPDQIRAWMRLKGDTVIKALHVEVVDDRHLRASFYIPSVFPIKQDAYPLTLILDHPTDGSSVLPNAVFVTPAAVEDPAEMGLWTRDKIDHIHKLEGFRYPFRNILAETIRNTYFHVPMWFTMIILFGISAWYSLKYYRQGLIIDDNISTAFVKVGLVFGMLGLVTGMLWAKNTWNAYWSWDVKQNMSAIALLIYSALMVLRSSIEDDMQKARLSAGYNMFAFVLLIPLLFIIPRMTDSLHPGNGGNPAMGGEDLDNTMRMVFYPAVIGWVLLGIWISQLVYRVDILKRNQ</sequence>
<evidence type="ECO:0000256" key="4">
    <source>
        <dbReference type="ARBA" id="ARBA00016463"/>
    </source>
</evidence>
<keyword evidence="7 9" id="KW-1133">Transmembrane helix</keyword>
<keyword evidence="8 9" id="KW-0472">Membrane</keyword>
<comment type="similarity">
    <text evidence="3">Belongs to the CcmC/CycZ/HelC family.</text>
</comment>
<evidence type="ECO:0000313" key="12">
    <source>
        <dbReference type="Proteomes" id="UP000808337"/>
    </source>
</evidence>
<dbReference type="GO" id="GO:0015232">
    <property type="term" value="F:heme transmembrane transporter activity"/>
    <property type="evidence" value="ECO:0007669"/>
    <property type="project" value="InterPro"/>
</dbReference>
<evidence type="ECO:0000259" key="10">
    <source>
        <dbReference type="Pfam" id="PF01578"/>
    </source>
</evidence>
<dbReference type="PANTHER" id="PTHR30071:SF1">
    <property type="entry name" value="CYTOCHROME B_B6 PROTEIN-RELATED"/>
    <property type="match status" value="1"/>
</dbReference>
<protein>
    <recommendedName>
        <fullName evidence="4">Heme exporter protein C</fullName>
    </recommendedName>
</protein>
<keyword evidence="6" id="KW-0201">Cytochrome c-type biogenesis</keyword>
<dbReference type="GO" id="GO:0020037">
    <property type="term" value="F:heme binding"/>
    <property type="evidence" value="ECO:0007669"/>
    <property type="project" value="InterPro"/>
</dbReference>
<evidence type="ECO:0000256" key="7">
    <source>
        <dbReference type="ARBA" id="ARBA00022989"/>
    </source>
</evidence>
<dbReference type="InterPro" id="IPR002541">
    <property type="entry name" value="Cyt_c_assembly"/>
</dbReference>
<feature type="transmembrane region" description="Helical" evidence="9">
    <location>
        <begin position="213"/>
        <end position="237"/>
    </location>
</feature>
<dbReference type="EMBL" id="JADKGY010000029">
    <property type="protein sequence ID" value="MBK9984252.1"/>
    <property type="molecule type" value="Genomic_DNA"/>
</dbReference>
<gene>
    <name evidence="11" type="primary">ccsA</name>
    <name evidence="11" type="ORF">IPP15_18085</name>
</gene>
<dbReference type="GO" id="GO:0005886">
    <property type="term" value="C:plasma membrane"/>
    <property type="evidence" value="ECO:0007669"/>
    <property type="project" value="TreeGrafter"/>
</dbReference>
<feature type="domain" description="Cytochrome c assembly protein" evidence="10">
    <location>
        <begin position="177"/>
        <end position="298"/>
    </location>
</feature>
<dbReference type="Pfam" id="PF01578">
    <property type="entry name" value="Cytochrom_C_asm"/>
    <property type="match status" value="1"/>
</dbReference>
<comment type="subcellular location">
    <subcellularLocation>
        <location evidence="2">Membrane</location>
        <topology evidence="2">Multi-pass membrane protein</topology>
    </subcellularLocation>
</comment>
<feature type="transmembrane region" description="Helical" evidence="9">
    <location>
        <begin position="328"/>
        <end position="348"/>
    </location>
</feature>
<evidence type="ECO:0000256" key="5">
    <source>
        <dbReference type="ARBA" id="ARBA00022692"/>
    </source>
</evidence>
<evidence type="ECO:0000256" key="2">
    <source>
        <dbReference type="ARBA" id="ARBA00004141"/>
    </source>
</evidence>
<feature type="transmembrane region" description="Helical" evidence="9">
    <location>
        <begin position="12"/>
        <end position="34"/>
    </location>
</feature>
<reference evidence="11 12" key="1">
    <citation type="submission" date="2020-10" db="EMBL/GenBank/DDBJ databases">
        <title>Connecting structure to function with the recovery of over 1000 high-quality activated sludge metagenome-assembled genomes encoding full-length rRNA genes using long-read sequencing.</title>
        <authorList>
            <person name="Singleton C.M."/>
            <person name="Petriglieri F."/>
            <person name="Kristensen J.M."/>
            <person name="Kirkegaard R.H."/>
            <person name="Michaelsen T.Y."/>
            <person name="Andersen M.H."/>
            <person name="Karst S.M."/>
            <person name="Dueholm M.S."/>
            <person name="Nielsen P.H."/>
            <person name="Albertsen M."/>
        </authorList>
    </citation>
    <scope>NUCLEOTIDE SEQUENCE [LARGE SCALE GENOMIC DNA]</scope>
    <source>
        <strain evidence="11">Ribe_18-Q3-R11-54_MAXAC.273</strain>
    </source>
</reference>
<dbReference type="Proteomes" id="UP000808337">
    <property type="component" value="Unassembled WGS sequence"/>
</dbReference>
<evidence type="ECO:0000256" key="9">
    <source>
        <dbReference type="SAM" id="Phobius"/>
    </source>
</evidence>
<name>A0A9D7XV14_9BACT</name>
<dbReference type="PRINTS" id="PR01386">
    <property type="entry name" value="CCMCBIOGNSIS"/>
</dbReference>
<dbReference type="PANTHER" id="PTHR30071">
    <property type="entry name" value="HEME EXPORTER PROTEIN C"/>
    <property type="match status" value="1"/>
</dbReference>
<feature type="transmembrane region" description="Helical" evidence="9">
    <location>
        <begin position="279"/>
        <end position="299"/>
    </location>
</feature>
<feature type="transmembrane region" description="Helical" evidence="9">
    <location>
        <begin position="249"/>
        <end position="267"/>
    </location>
</feature>
<dbReference type="InterPro" id="IPR045062">
    <property type="entry name" value="Cyt_c_biogenesis_CcsA/CcmC"/>
</dbReference>
<evidence type="ECO:0000313" key="11">
    <source>
        <dbReference type="EMBL" id="MBK9984252.1"/>
    </source>
</evidence>
<organism evidence="11 12">
    <name type="scientific">Candidatus Opimibacter skivensis</name>
    <dbReference type="NCBI Taxonomy" id="2982028"/>
    <lineage>
        <taxon>Bacteria</taxon>
        <taxon>Pseudomonadati</taxon>
        <taxon>Bacteroidota</taxon>
        <taxon>Saprospiria</taxon>
        <taxon>Saprospirales</taxon>
        <taxon>Saprospiraceae</taxon>
        <taxon>Candidatus Opimibacter</taxon>
    </lineage>
</organism>
<accession>A0A9D7XV14</accession>
<comment type="caution">
    <text evidence="11">The sequence shown here is derived from an EMBL/GenBank/DDBJ whole genome shotgun (WGS) entry which is preliminary data.</text>
</comment>
<dbReference type="AlphaFoldDB" id="A0A9D7XV14"/>
<comment type="function">
    <text evidence="1">Required for the export of heme to the periplasm for the biogenesis of c-type cytochromes.</text>
</comment>